<feature type="region of interest" description="Disordered" evidence="6">
    <location>
        <begin position="1"/>
        <end position="76"/>
    </location>
</feature>
<protein>
    <submittedName>
        <fullName evidence="7">Protein phosphatase PP1 regulatory subunit sds22</fullName>
    </submittedName>
</protein>
<dbReference type="OrthoDB" id="266138at2759"/>
<proteinExistence type="inferred from homology"/>
<evidence type="ECO:0000256" key="1">
    <source>
        <dbReference type="ARBA" id="ARBA00004123"/>
    </source>
</evidence>
<dbReference type="InterPro" id="IPR001611">
    <property type="entry name" value="Leu-rich_rpt"/>
</dbReference>
<evidence type="ECO:0000256" key="5">
    <source>
        <dbReference type="ARBA" id="ARBA00023460"/>
    </source>
</evidence>
<dbReference type="FunFam" id="3.80.10.10:FF:000446">
    <property type="entry name" value="Protein phosphatase 1 regulatory subunit SDS22"/>
    <property type="match status" value="1"/>
</dbReference>
<keyword evidence="3" id="KW-0677">Repeat</keyword>
<feature type="compositionally biased region" description="Basic and acidic residues" evidence="6">
    <location>
        <begin position="21"/>
        <end position="55"/>
    </location>
</feature>
<feature type="compositionally biased region" description="Acidic residues" evidence="6">
    <location>
        <begin position="56"/>
        <end position="76"/>
    </location>
</feature>
<keyword evidence="8" id="KW-1185">Reference proteome</keyword>
<dbReference type="PANTHER" id="PTHR45973:SF23">
    <property type="entry name" value="PROTEIN PHOSPHATASE 1 REGULATORY SUBUNIT 7"/>
    <property type="match status" value="1"/>
</dbReference>
<evidence type="ECO:0000313" key="8">
    <source>
        <dbReference type="Proteomes" id="UP000800036"/>
    </source>
</evidence>
<evidence type="ECO:0000256" key="3">
    <source>
        <dbReference type="ARBA" id="ARBA00022737"/>
    </source>
</evidence>
<dbReference type="SMART" id="SM00365">
    <property type="entry name" value="LRR_SD22"/>
    <property type="match status" value="9"/>
</dbReference>
<dbReference type="Proteomes" id="UP000800036">
    <property type="component" value="Unassembled WGS sequence"/>
</dbReference>
<comment type="subcellular location">
    <subcellularLocation>
        <location evidence="1">Nucleus</location>
    </subcellularLocation>
</comment>
<dbReference type="SUPFAM" id="SSF52058">
    <property type="entry name" value="L domain-like"/>
    <property type="match status" value="1"/>
</dbReference>
<feature type="compositionally biased region" description="Basic and acidic residues" evidence="6">
    <location>
        <begin position="1"/>
        <end position="10"/>
    </location>
</feature>
<sequence length="382" mass="43475">MVDTPEKVPRIDPAVNASADTHGDVEKKDKPRDSNGWDGKLRVDKNVLVKGRDQDAAESEPDVSEDEAPPPEQLPADEDLLEEYPEDEEDIELVHMRISSMAALRLERFKKLKRLGLRQNQITDVELPDDIAPNLEDLDLYDNLISHIRGFDKCSDLVLLDLSFNKIKHIKRINHLTKLKDLFFVQNKISTIEGLEGLTNLRQVELGANRIREIQNLETLTGLEQLWLGKNKITELKGLDTLTNLKILSIQSNRLSSLDGLSKLKNLEELYVSHNAIRAIGETDLQENINLRVIDISSNPIEHLAGLTTLEHLQEFWASNCQLGDFNELERQLKDKKELETVYFEGNPLQKVQPVLYRNKVRLAIPQILQIDATFVVQPPGQ</sequence>
<dbReference type="AlphaFoldDB" id="A0A6A5URZ8"/>
<keyword evidence="4" id="KW-0539">Nucleus</keyword>
<evidence type="ECO:0000256" key="2">
    <source>
        <dbReference type="ARBA" id="ARBA00022614"/>
    </source>
</evidence>
<accession>A0A6A5URZ8</accession>
<evidence type="ECO:0000313" key="7">
    <source>
        <dbReference type="EMBL" id="KAF1967731.1"/>
    </source>
</evidence>
<dbReference type="PROSITE" id="PS51450">
    <property type="entry name" value="LRR"/>
    <property type="match status" value="7"/>
</dbReference>
<organism evidence="7 8">
    <name type="scientific">Bimuria novae-zelandiae CBS 107.79</name>
    <dbReference type="NCBI Taxonomy" id="1447943"/>
    <lineage>
        <taxon>Eukaryota</taxon>
        <taxon>Fungi</taxon>
        <taxon>Dikarya</taxon>
        <taxon>Ascomycota</taxon>
        <taxon>Pezizomycotina</taxon>
        <taxon>Dothideomycetes</taxon>
        <taxon>Pleosporomycetidae</taxon>
        <taxon>Pleosporales</taxon>
        <taxon>Massarineae</taxon>
        <taxon>Didymosphaeriaceae</taxon>
        <taxon>Bimuria</taxon>
    </lineage>
</organism>
<dbReference type="EMBL" id="ML976728">
    <property type="protein sequence ID" value="KAF1967731.1"/>
    <property type="molecule type" value="Genomic_DNA"/>
</dbReference>
<comment type="similarity">
    <text evidence="5">Belongs to the SDS22 family.</text>
</comment>
<dbReference type="InterPro" id="IPR050576">
    <property type="entry name" value="Cilia_flagella_integrity"/>
</dbReference>
<dbReference type="InterPro" id="IPR025875">
    <property type="entry name" value="Leu-rich_rpt_4"/>
</dbReference>
<dbReference type="PANTHER" id="PTHR45973">
    <property type="entry name" value="PROTEIN PHOSPHATASE 1 REGULATORY SUBUNIT SDS22-RELATED"/>
    <property type="match status" value="1"/>
</dbReference>
<gene>
    <name evidence="7" type="ORF">BU23DRAFT_283456</name>
</gene>
<name>A0A6A5URZ8_9PLEO</name>
<reference evidence="7" key="1">
    <citation type="journal article" date="2020" name="Stud. Mycol.">
        <title>101 Dothideomycetes genomes: a test case for predicting lifestyles and emergence of pathogens.</title>
        <authorList>
            <person name="Haridas S."/>
            <person name="Albert R."/>
            <person name="Binder M."/>
            <person name="Bloem J."/>
            <person name="Labutti K."/>
            <person name="Salamov A."/>
            <person name="Andreopoulos B."/>
            <person name="Baker S."/>
            <person name="Barry K."/>
            <person name="Bills G."/>
            <person name="Bluhm B."/>
            <person name="Cannon C."/>
            <person name="Castanera R."/>
            <person name="Culley D."/>
            <person name="Daum C."/>
            <person name="Ezra D."/>
            <person name="Gonzalez J."/>
            <person name="Henrissat B."/>
            <person name="Kuo A."/>
            <person name="Liang C."/>
            <person name="Lipzen A."/>
            <person name="Lutzoni F."/>
            <person name="Magnuson J."/>
            <person name="Mondo S."/>
            <person name="Nolan M."/>
            <person name="Ohm R."/>
            <person name="Pangilinan J."/>
            <person name="Park H.-J."/>
            <person name="Ramirez L."/>
            <person name="Alfaro M."/>
            <person name="Sun H."/>
            <person name="Tritt A."/>
            <person name="Yoshinaga Y."/>
            <person name="Zwiers L.-H."/>
            <person name="Turgeon B."/>
            <person name="Goodwin S."/>
            <person name="Spatafora J."/>
            <person name="Crous P."/>
            <person name="Grigoriev I."/>
        </authorList>
    </citation>
    <scope>NUCLEOTIDE SEQUENCE</scope>
    <source>
        <strain evidence="7">CBS 107.79</strain>
    </source>
</reference>
<dbReference type="SMART" id="SM00369">
    <property type="entry name" value="LRR_TYP"/>
    <property type="match status" value="5"/>
</dbReference>
<dbReference type="Pfam" id="PF12799">
    <property type="entry name" value="LRR_4"/>
    <property type="match status" value="2"/>
</dbReference>
<evidence type="ECO:0000256" key="6">
    <source>
        <dbReference type="SAM" id="MobiDB-lite"/>
    </source>
</evidence>
<evidence type="ECO:0000256" key="4">
    <source>
        <dbReference type="ARBA" id="ARBA00023242"/>
    </source>
</evidence>
<keyword evidence="2" id="KW-0433">Leucine-rich repeat</keyword>
<dbReference type="GO" id="GO:0005634">
    <property type="term" value="C:nucleus"/>
    <property type="evidence" value="ECO:0007669"/>
    <property type="project" value="UniProtKB-SubCell"/>
</dbReference>
<dbReference type="InterPro" id="IPR003591">
    <property type="entry name" value="Leu-rich_rpt_typical-subtyp"/>
</dbReference>
<dbReference type="Gene3D" id="3.80.10.10">
    <property type="entry name" value="Ribonuclease Inhibitor"/>
    <property type="match status" value="2"/>
</dbReference>
<dbReference type="InterPro" id="IPR032675">
    <property type="entry name" value="LRR_dom_sf"/>
</dbReference>